<feature type="disulfide bond" evidence="13">
    <location>
        <begin position="626"/>
        <end position="699"/>
    </location>
</feature>
<feature type="disulfide bond" evidence="13">
    <location>
        <begin position="507"/>
        <end position="512"/>
    </location>
</feature>
<keyword evidence="10 15" id="KW-0472">Membrane</keyword>
<feature type="disulfide bond" evidence="13">
    <location>
        <begin position="242"/>
        <end position="283"/>
    </location>
</feature>
<dbReference type="SUPFAM" id="SSF57196">
    <property type="entry name" value="EGF/Laminin"/>
    <property type="match status" value="2"/>
</dbReference>
<evidence type="ECO:0000256" key="9">
    <source>
        <dbReference type="ARBA" id="ARBA00023037"/>
    </source>
</evidence>
<feature type="disulfide bond" evidence="13">
    <location>
        <begin position="560"/>
        <end position="569"/>
    </location>
</feature>
<evidence type="ECO:0000256" key="8">
    <source>
        <dbReference type="ARBA" id="ARBA00022989"/>
    </source>
</evidence>
<feature type="transmembrane region" description="Helical" evidence="15">
    <location>
        <begin position="706"/>
        <end position="733"/>
    </location>
</feature>
<evidence type="ECO:0000256" key="3">
    <source>
        <dbReference type="ARBA" id="ARBA00022536"/>
    </source>
</evidence>
<reference evidence="18" key="1">
    <citation type="submission" date="2021-01" db="EMBL/GenBank/DDBJ databases">
        <authorList>
            <person name="Li R."/>
            <person name="Bekaert M."/>
        </authorList>
    </citation>
    <scope>NUCLEOTIDE SEQUENCE</scope>
    <source>
        <strain evidence="18">Farmed</strain>
    </source>
</reference>
<keyword evidence="11 13" id="KW-1015">Disulfide bond</keyword>
<dbReference type="InterPro" id="IPR002049">
    <property type="entry name" value="LE_dom"/>
</dbReference>
<dbReference type="InterPro" id="IPR002035">
    <property type="entry name" value="VWF_A"/>
</dbReference>
<dbReference type="SUPFAM" id="SSF53300">
    <property type="entry name" value="vWA-like"/>
    <property type="match status" value="1"/>
</dbReference>
<dbReference type="InterPro" id="IPR002369">
    <property type="entry name" value="Integrin_bsu_VWA"/>
</dbReference>
<evidence type="ECO:0000256" key="15">
    <source>
        <dbReference type="SAM" id="Phobius"/>
    </source>
</evidence>
<feature type="disulfide bond" evidence="13">
    <location>
        <begin position="645"/>
        <end position="676"/>
    </location>
</feature>
<feature type="disulfide bond" evidence="13">
    <location>
        <begin position="413"/>
        <end position="669"/>
    </location>
</feature>
<feature type="disulfide bond" evidence="13">
    <location>
        <begin position="599"/>
        <end position="610"/>
    </location>
</feature>
<feature type="disulfide bond" evidence="13">
    <location>
        <begin position="620"/>
        <end position="629"/>
    </location>
</feature>
<dbReference type="Pfam" id="PF18372">
    <property type="entry name" value="I-EGF_1"/>
    <property type="match status" value="1"/>
</dbReference>
<dbReference type="InterPro" id="IPR015812">
    <property type="entry name" value="Integrin_bsu"/>
</dbReference>
<feature type="domain" description="VWFA" evidence="17">
    <location>
        <begin position="135"/>
        <end position="262"/>
    </location>
</feature>
<evidence type="ECO:0000256" key="13">
    <source>
        <dbReference type="PIRSR" id="PIRSR002512-1"/>
    </source>
</evidence>
<dbReference type="InterPro" id="IPR057073">
    <property type="entry name" value="EGF_integrin_2"/>
</dbReference>
<evidence type="ECO:0000256" key="7">
    <source>
        <dbReference type="ARBA" id="ARBA00022889"/>
    </source>
</evidence>
<dbReference type="GO" id="GO:0008305">
    <property type="term" value="C:integrin complex"/>
    <property type="evidence" value="ECO:0007669"/>
    <property type="project" value="TreeGrafter"/>
</dbReference>
<feature type="disulfide bond" evidence="13">
    <location>
        <begin position="555"/>
        <end position="586"/>
    </location>
</feature>
<dbReference type="CDD" id="cd00055">
    <property type="entry name" value="EGF_Lam"/>
    <property type="match status" value="1"/>
</dbReference>
<feature type="disulfide bond" evidence="13">
    <location>
        <begin position="470"/>
        <end position="479"/>
    </location>
</feature>
<evidence type="ECO:0000256" key="14">
    <source>
        <dbReference type="RuleBase" id="RU000633"/>
    </source>
</evidence>
<evidence type="ECO:0000313" key="18">
    <source>
        <dbReference type="EMBL" id="CAE1290484.1"/>
    </source>
</evidence>
<keyword evidence="4 14" id="KW-0812">Transmembrane</keyword>
<comment type="caution">
    <text evidence="18">The sequence shown here is derived from an EMBL/GenBank/DDBJ whole genome shotgun (WGS) entry which is preliminary data.</text>
</comment>
<dbReference type="GO" id="GO:0033627">
    <property type="term" value="P:cell adhesion mediated by integrin"/>
    <property type="evidence" value="ECO:0007669"/>
    <property type="project" value="TreeGrafter"/>
</dbReference>
<keyword evidence="19" id="KW-1185">Reference proteome</keyword>
<dbReference type="GO" id="GO:0007160">
    <property type="term" value="P:cell-matrix adhesion"/>
    <property type="evidence" value="ECO:0007669"/>
    <property type="project" value="TreeGrafter"/>
</dbReference>
<feature type="disulfide bond" evidence="13">
    <location>
        <begin position="43"/>
        <end position="53"/>
    </location>
</feature>
<feature type="signal peptide" evidence="16">
    <location>
        <begin position="1"/>
        <end position="25"/>
    </location>
</feature>
<dbReference type="InterPro" id="IPR036349">
    <property type="entry name" value="Integrin_bsu_tail_dom_sf"/>
</dbReference>
<dbReference type="SMART" id="SM01241">
    <property type="entry name" value="Integrin_b_cyt"/>
    <property type="match status" value="1"/>
</dbReference>
<dbReference type="PROSITE" id="PS00243">
    <property type="entry name" value="I_EGF_1"/>
    <property type="match status" value="2"/>
</dbReference>
<feature type="disulfide bond" evidence="13">
    <location>
        <begin position="443"/>
        <end position="447"/>
    </location>
</feature>
<dbReference type="Pfam" id="PF00362">
    <property type="entry name" value="Integrin_beta"/>
    <property type="match status" value="1"/>
</dbReference>
<feature type="disulfide bond" evidence="13">
    <location>
        <begin position="509"/>
        <end position="545"/>
    </location>
</feature>
<evidence type="ECO:0000256" key="6">
    <source>
        <dbReference type="ARBA" id="ARBA00022737"/>
    </source>
</evidence>
<feature type="chain" id="PRO_5032620775" description="Integrin beta" evidence="16">
    <location>
        <begin position="26"/>
        <end position="774"/>
    </location>
</feature>
<feature type="disulfide bond" evidence="13">
    <location>
        <begin position="514"/>
        <end position="530"/>
    </location>
</feature>
<feature type="disulfide bond" evidence="13">
    <location>
        <begin position="594"/>
        <end position="641"/>
    </location>
</feature>
<dbReference type="AlphaFoldDB" id="A0A812D6P1"/>
<feature type="disulfide bond" evidence="13">
    <location>
        <begin position="465"/>
        <end position="501"/>
    </location>
</feature>
<dbReference type="InterPro" id="IPR057243">
    <property type="entry name" value="Integrin_I-EGF_CS"/>
</dbReference>
<evidence type="ECO:0000256" key="2">
    <source>
        <dbReference type="ARBA" id="ARBA00007449"/>
    </source>
</evidence>
<dbReference type="GO" id="GO:0005178">
    <property type="term" value="F:integrin binding"/>
    <property type="evidence" value="ECO:0007669"/>
    <property type="project" value="TreeGrafter"/>
</dbReference>
<comment type="similarity">
    <text evidence="2 14">Belongs to the integrin beta chain family.</text>
</comment>
<dbReference type="Gene3D" id="3.40.50.410">
    <property type="entry name" value="von Willebrand factor, type A domain"/>
    <property type="match status" value="1"/>
</dbReference>
<feature type="disulfide bond" evidence="13">
    <location>
        <begin position="382"/>
        <end position="393"/>
    </location>
</feature>
<dbReference type="PIRSF" id="PIRSF002512">
    <property type="entry name" value="Integrin_B"/>
    <property type="match status" value="1"/>
</dbReference>
<dbReference type="SMART" id="SM00187">
    <property type="entry name" value="INB"/>
    <property type="match status" value="1"/>
</dbReference>
<protein>
    <recommendedName>
        <fullName evidence="14">Integrin beta</fullName>
    </recommendedName>
</protein>
<sequence>MMSRAQVVHRRIFMTIFIVIGFTLVENIDQGEIRESCTLQTTCATCIGASTKCTWCYDNFYSKPRCDQLERHVSQRCNKSKILNPLHKVDFLQDESLSDSNKILIKPQKVRLQIRPHETANIPLKFYTTKDHAVDMYFLMDLSYTMRKHIEELSRVSMELVENIRNLTGSLHVGIGSFVDKLILPYGFCETDNCEYTFMQKVKLTNKFEIFKQTVSKLQNMTISNYDDPEGGLDALMQTVVCGDKIGWRKNSRKLIIYCSDAPFHFAGDGQLGGAVVPNDGKCHMKNNVYTKEYSQDYPSVDHIAQVIQKHKVTVIFAVAGQHYQVLYHLLSQSLTSSYVSELGSKNNTIANIVTMGYKNITSTVEMKADNHDFKVDFYTNCTNGQWIQSKKCSGIKLGEVVDFRAVITAPECPKGNQSQIHKMSIYPVSSNAQLEIEVELICKCNCNKTESNSPTCNKNGTLVCGECICHDGFSGKQCDCNKANEDIVNNCVLGNSTDECMGRGSCECGRCLCHNMASNRKQFYRGTYCECDDYSCPNYNGALCGGPSHGSCECGVCKCSSEYEGEGCQCSTSQTTCRSKNNKICNGHGQCKCGVCKCDENSGFIGDTCDNCPSCNNWCEINKKCVKCWLSKDGGNMLECRRMCKIQHVSMEDKLMTDNSLYDVLTVCKVEVDKCIIRYQTIIQNETEQLLILKKKECPESKTTVLIIGIVSGIFLLGLLILIIWKIVTSIVDQREMARFKKERSNAVWTTQMNPLFIKPSTTYENPTWLLNG</sequence>
<feature type="disulfide bond" evidence="13">
    <location>
        <begin position="553"/>
        <end position="558"/>
    </location>
</feature>
<evidence type="ECO:0000256" key="5">
    <source>
        <dbReference type="ARBA" id="ARBA00022729"/>
    </source>
</evidence>
<feature type="disulfide bond" evidence="13">
    <location>
        <begin position="571"/>
        <end position="578"/>
    </location>
</feature>
<feature type="disulfide bond" evidence="13">
    <location>
        <begin position="56"/>
        <end position="66"/>
    </location>
</feature>
<dbReference type="OrthoDB" id="410592at2759"/>
<dbReference type="SUPFAM" id="SSF69687">
    <property type="entry name" value="Integrin beta tail domain"/>
    <property type="match status" value="1"/>
</dbReference>
<dbReference type="PANTHER" id="PTHR10082">
    <property type="entry name" value="INTEGRIN BETA SUBUNIT"/>
    <property type="match status" value="1"/>
</dbReference>
<evidence type="ECO:0000259" key="17">
    <source>
        <dbReference type="PROSITE" id="PS50234"/>
    </source>
</evidence>
<dbReference type="PROSITE" id="PS50234">
    <property type="entry name" value="VWFA"/>
    <property type="match status" value="1"/>
</dbReference>
<dbReference type="FunFam" id="2.10.25.10:FF:000036">
    <property type="entry name" value="Integrin beta"/>
    <property type="match status" value="1"/>
</dbReference>
<dbReference type="GO" id="GO:0098609">
    <property type="term" value="P:cell-cell adhesion"/>
    <property type="evidence" value="ECO:0007669"/>
    <property type="project" value="TreeGrafter"/>
</dbReference>
<name>A0A812D6P1_ACAPH</name>
<dbReference type="EMBL" id="CAHIKZ030002666">
    <property type="protein sequence ID" value="CAE1290484.1"/>
    <property type="molecule type" value="Genomic_DNA"/>
</dbReference>
<evidence type="ECO:0000256" key="11">
    <source>
        <dbReference type="ARBA" id="ARBA00023157"/>
    </source>
</evidence>
<gene>
    <name evidence="18" type="ORF">SPHA_48237</name>
</gene>
<dbReference type="SUPFAM" id="SSF69179">
    <property type="entry name" value="Integrin domains"/>
    <property type="match status" value="1"/>
</dbReference>
<dbReference type="Gene3D" id="2.10.25.10">
    <property type="entry name" value="Laminin"/>
    <property type="match status" value="4"/>
</dbReference>
<keyword evidence="3" id="KW-0245">EGF-like domain</keyword>
<evidence type="ECO:0000256" key="16">
    <source>
        <dbReference type="SAM" id="SignalP"/>
    </source>
</evidence>
<dbReference type="PANTHER" id="PTHR10082:SF60">
    <property type="entry name" value="INTEGRIN BETA-PS"/>
    <property type="match status" value="1"/>
</dbReference>
<dbReference type="InterPro" id="IPR013111">
    <property type="entry name" value="EGF_extracell"/>
</dbReference>
<dbReference type="Pfam" id="PF07974">
    <property type="entry name" value="EGF_2"/>
    <property type="match status" value="1"/>
</dbReference>
<keyword evidence="7 14" id="KW-0130">Cell adhesion</keyword>
<accession>A0A812D6P1</accession>
<dbReference type="PRINTS" id="PR01186">
    <property type="entry name" value="INTEGRINB"/>
</dbReference>
<dbReference type="InterPro" id="IPR032695">
    <property type="entry name" value="Integrin_dom_sf"/>
</dbReference>
<keyword evidence="12" id="KW-0325">Glycoprotein</keyword>
<feature type="disulfide bond" evidence="13">
    <location>
        <begin position="613"/>
        <end position="616"/>
    </location>
</feature>
<dbReference type="Pfam" id="PF08725">
    <property type="entry name" value="Integrin_b_cyt"/>
    <property type="match status" value="1"/>
</dbReference>
<evidence type="ECO:0000313" key="19">
    <source>
        <dbReference type="Proteomes" id="UP000597762"/>
    </source>
</evidence>
<dbReference type="InterPro" id="IPR036465">
    <property type="entry name" value="vWFA_dom_sf"/>
</dbReference>
<keyword evidence="8 15" id="KW-1133">Transmembrane helix</keyword>
<dbReference type="Pfam" id="PF23105">
    <property type="entry name" value="EGF_integrin"/>
    <property type="match status" value="1"/>
</dbReference>
<dbReference type="SUPFAM" id="SSF103575">
    <property type="entry name" value="Plexin repeat"/>
    <property type="match status" value="1"/>
</dbReference>
<dbReference type="Proteomes" id="UP000597762">
    <property type="component" value="Unassembled WGS sequence"/>
</dbReference>
<dbReference type="Gene3D" id="2.60.40.1510">
    <property type="entry name" value="ntegrin, alpha v. Chain A, domain 3"/>
    <property type="match status" value="1"/>
</dbReference>
<dbReference type="Gene3D" id="1.20.5.100">
    <property type="entry name" value="Cytochrome c1, transmembrane anchor, C-terminal"/>
    <property type="match status" value="1"/>
</dbReference>
<feature type="disulfide bond" evidence="13">
    <location>
        <begin position="46"/>
        <end position="77"/>
    </location>
</feature>
<keyword evidence="5 16" id="KW-0732">Signal</keyword>
<proteinExistence type="inferred from homology"/>
<evidence type="ECO:0000256" key="4">
    <source>
        <dbReference type="ARBA" id="ARBA00022692"/>
    </source>
</evidence>
<dbReference type="GO" id="GO:0009986">
    <property type="term" value="C:cell surface"/>
    <property type="evidence" value="ECO:0007669"/>
    <property type="project" value="TreeGrafter"/>
</dbReference>
<evidence type="ECO:0000256" key="12">
    <source>
        <dbReference type="ARBA" id="ARBA00023180"/>
    </source>
</evidence>
<dbReference type="GO" id="GO:0016477">
    <property type="term" value="P:cell migration"/>
    <property type="evidence" value="ECO:0007669"/>
    <property type="project" value="TreeGrafter"/>
</dbReference>
<evidence type="ECO:0000256" key="1">
    <source>
        <dbReference type="ARBA" id="ARBA00004479"/>
    </source>
</evidence>
<comment type="subcellular location">
    <subcellularLocation>
        <location evidence="14">Cell membrane</location>
        <topology evidence="14">Single-pass type I membrane protein</topology>
    </subcellularLocation>
    <subcellularLocation>
        <location evidence="1">Membrane</location>
        <topology evidence="1">Single-pass type I membrane protein</topology>
    </subcellularLocation>
</comment>
<organism evidence="18 19">
    <name type="scientific">Acanthosepion pharaonis</name>
    <name type="common">Pharaoh cuttlefish</name>
    <name type="synonym">Sepia pharaonis</name>
    <dbReference type="NCBI Taxonomy" id="158019"/>
    <lineage>
        <taxon>Eukaryota</taxon>
        <taxon>Metazoa</taxon>
        <taxon>Spiralia</taxon>
        <taxon>Lophotrochozoa</taxon>
        <taxon>Mollusca</taxon>
        <taxon>Cephalopoda</taxon>
        <taxon>Coleoidea</taxon>
        <taxon>Decapodiformes</taxon>
        <taxon>Sepiida</taxon>
        <taxon>Sepiina</taxon>
        <taxon>Sepiidae</taxon>
        <taxon>Acanthosepion</taxon>
    </lineage>
</organism>
<feature type="disulfide bond" evidence="13">
    <location>
        <begin position="592"/>
        <end position="597"/>
    </location>
</feature>
<dbReference type="InterPro" id="IPR040622">
    <property type="entry name" value="EGF_integrin_1"/>
</dbReference>
<dbReference type="GO" id="GO:0007229">
    <property type="term" value="P:integrin-mediated signaling pathway"/>
    <property type="evidence" value="ECO:0007669"/>
    <property type="project" value="UniProtKB-KW"/>
</dbReference>
<keyword evidence="6" id="KW-0677">Repeat</keyword>
<evidence type="ECO:0000256" key="10">
    <source>
        <dbReference type="ARBA" id="ARBA00023136"/>
    </source>
</evidence>
<dbReference type="InterPro" id="IPR014836">
    <property type="entry name" value="Integrin_bsu_cyt_dom"/>
</dbReference>
<dbReference type="GO" id="GO:0005925">
    <property type="term" value="C:focal adhesion"/>
    <property type="evidence" value="ECO:0007669"/>
    <property type="project" value="TreeGrafter"/>
</dbReference>
<feature type="disulfide bond" evidence="13">
    <location>
        <begin position="532"/>
        <end position="537"/>
    </location>
</feature>
<keyword evidence="9 14" id="KW-0401">Integrin</keyword>